<dbReference type="InterPro" id="IPR029063">
    <property type="entry name" value="SAM-dependent_MTases_sf"/>
</dbReference>
<dbReference type="Pfam" id="PF08241">
    <property type="entry name" value="Methyltransf_11"/>
    <property type="match status" value="1"/>
</dbReference>
<feature type="domain" description="Methyltransferase type 11" evidence="1">
    <location>
        <begin position="45"/>
        <end position="141"/>
    </location>
</feature>
<evidence type="ECO:0000313" key="3">
    <source>
        <dbReference type="Proteomes" id="UP001479606"/>
    </source>
</evidence>
<dbReference type="Proteomes" id="UP001479606">
    <property type="component" value="Unassembled WGS sequence"/>
</dbReference>
<dbReference type="GO" id="GO:0032259">
    <property type="term" value="P:methylation"/>
    <property type="evidence" value="ECO:0007669"/>
    <property type="project" value="UniProtKB-KW"/>
</dbReference>
<evidence type="ECO:0000259" key="1">
    <source>
        <dbReference type="Pfam" id="PF08241"/>
    </source>
</evidence>
<dbReference type="Gene3D" id="3.40.50.150">
    <property type="entry name" value="Vaccinia Virus protein VP39"/>
    <property type="match status" value="1"/>
</dbReference>
<evidence type="ECO:0000313" key="2">
    <source>
        <dbReference type="EMBL" id="MEL5995216.1"/>
    </source>
</evidence>
<dbReference type="EC" id="2.1.-.-" evidence="2"/>
<proteinExistence type="predicted"/>
<dbReference type="SUPFAM" id="SSF53335">
    <property type="entry name" value="S-adenosyl-L-methionine-dependent methyltransferases"/>
    <property type="match status" value="1"/>
</dbReference>
<keyword evidence="3" id="KW-1185">Reference proteome</keyword>
<comment type="caution">
    <text evidence="2">The sequence shown here is derived from an EMBL/GenBank/DDBJ whole genome shotgun (WGS) entry which is preliminary data.</text>
</comment>
<dbReference type="PANTHER" id="PTHR43591">
    <property type="entry name" value="METHYLTRANSFERASE"/>
    <property type="match status" value="1"/>
</dbReference>
<gene>
    <name evidence="2" type="ORF">AAFH49_13435</name>
</gene>
<organism evidence="2 3">
    <name type="scientific">Hymenobacter segetis</name>
    <dbReference type="NCBI Taxonomy" id="2025509"/>
    <lineage>
        <taxon>Bacteria</taxon>
        <taxon>Pseudomonadati</taxon>
        <taxon>Bacteroidota</taxon>
        <taxon>Cytophagia</taxon>
        <taxon>Cytophagales</taxon>
        <taxon>Hymenobacteraceae</taxon>
        <taxon>Hymenobacter</taxon>
    </lineage>
</organism>
<dbReference type="RefSeq" id="WP_342298879.1">
    <property type="nucleotide sequence ID" value="NZ_JBCEVZ010000032.1"/>
</dbReference>
<reference evidence="2 3" key="1">
    <citation type="journal article" date="2018" name="Arch. Microbiol.">
        <title>Hymenobacter segetis sp. nov., isolated from soil.</title>
        <authorList>
            <person name="Ten L.N."/>
            <person name="Lim S.J."/>
            <person name="Kim B.O."/>
            <person name="Kang I.K."/>
            <person name="Jung H.Y."/>
        </authorList>
    </citation>
    <scope>NUCLEOTIDE SEQUENCE [LARGE SCALE GENOMIC DNA]</scope>
    <source>
        <strain evidence="2 3">S7-3-11</strain>
    </source>
</reference>
<keyword evidence="2" id="KW-0489">Methyltransferase</keyword>
<name>A0ABU9LXV4_9BACT</name>
<accession>A0ABU9LXV4</accession>
<sequence length="268" mass="29016">MSAPTITFNGTIPQQYDDYLGPFLFEPYALDLADRIDYAPVTNVLELACGTGRLTNLLLERLPSSAQLTATDLNPDMMAVARKRTLAPNVTWAVVDISAIPYEDNQFDLIASQFGFMFVPDKLKALTEIHRVLAPGGKLIFNTWGAIQDNTAWAIVNKVLHAFLGGNPVPQHLGPFSMADAQVVLQALTEAGFHHVNATSVKKTGLAETAAIAAQGFIQGLPFATAIQEKDPSLLPKIQAAVEQEFSAQLGNHPLRTPLHALVFEASK</sequence>
<keyword evidence="2" id="KW-0808">Transferase</keyword>
<dbReference type="CDD" id="cd02440">
    <property type="entry name" value="AdoMet_MTases"/>
    <property type="match status" value="1"/>
</dbReference>
<dbReference type="EMBL" id="JBCEVZ010000032">
    <property type="protein sequence ID" value="MEL5995216.1"/>
    <property type="molecule type" value="Genomic_DNA"/>
</dbReference>
<dbReference type="GO" id="GO:0008168">
    <property type="term" value="F:methyltransferase activity"/>
    <property type="evidence" value="ECO:0007669"/>
    <property type="project" value="UniProtKB-KW"/>
</dbReference>
<protein>
    <submittedName>
        <fullName evidence="2">Class I SAM-dependent methyltransferase</fullName>
        <ecNumber evidence="2">2.1.-.-</ecNumber>
    </submittedName>
</protein>
<dbReference type="InterPro" id="IPR013216">
    <property type="entry name" value="Methyltransf_11"/>
</dbReference>